<dbReference type="PROSITE" id="PS51077">
    <property type="entry name" value="HTH_ICLR"/>
    <property type="match status" value="1"/>
</dbReference>
<dbReference type="EMBL" id="JALGBI010000002">
    <property type="protein sequence ID" value="MCJ0764889.1"/>
    <property type="molecule type" value="Genomic_DNA"/>
</dbReference>
<dbReference type="GO" id="GO:0003677">
    <property type="term" value="F:DNA binding"/>
    <property type="evidence" value="ECO:0007669"/>
    <property type="project" value="UniProtKB-KW"/>
</dbReference>
<dbReference type="Pfam" id="PF01614">
    <property type="entry name" value="IclR_C"/>
    <property type="match status" value="1"/>
</dbReference>
<organism evidence="6 7">
    <name type="scientific">Variovorax terrae</name>
    <dbReference type="NCBI Taxonomy" id="2923278"/>
    <lineage>
        <taxon>Bacteria</taxon>
        <taxon>Pseudomonadati</taxon>
        <taxon>Pseudomonadota</taxon>
        <taxon>Betaproteobacteria</taxon>
        <taxon>Burkholderiales</taxon>
        <taxon>Comamonadaceae</taxon>
        <taxon>Variovorax</taxon>
    </lineage>
</organism>
<protein>
    <submittedName>
        <fullName evidence="6">IclR family transcriptional regulator</fullName>
    </submittedName>
</protein>
<evidence type="ECO:0000313" key="7">
    <source>
        <dbReference type="Proteomes" id="UP001139447"/>
    </source>
</evidence>
<dbReference type="PANTHER" id="PTHR30136:SF39">
    <property type="entry name" value="TRANSCRIPTIONAL REGULATORY PROTEIN"/>
    <property type="match status" value="1"/>
</dbReference>
<dbReference type="GO" id="GO:0045892">
    <property type="term" value="P:negative regulation of DNA-templated transcription"/>
    <property type="evidence" value="ECO:0007669"/>
    <property type="project" value="TreeGrafter"/>
</dbReference>
<proteinExistence type="predicted"/>
<reference evidence="6" key="1">
    <citation type="submission" date="2022-03" db="EMBL/GenBank/DDBJ databases">
        <authorList>
            <person name="Woo C.Y."/>
        </authorList>
    </citation>
    <scope>NUCLEOTIDE SEQUENCE</scope>
    <source>
        <strain evidence="6">CYS-02</strain>
    </source>
</reference>
<keyword evidence="3" id="KW-0804">Transcription</keyword>
<evidence type="ECO:0000256" key="1">
    <source>
        <dbReference type="ARBA" id="ARBA00023015"/>
    </source>
</evidence>
<keyword evidence="2" id="KW-0238">DNA-binding</keyword>
<evidence type="ECO:0000256" key="3">
    <source>
        <dbReference type="ARBA" id="ARBA00023163"/>
    </source>
</evidence>
<keyword evidence="1" id="KW-0805">Transcription regulation</keyword>
<evidence type="ECO:0000259" key="5">
    <source>
        <dbReference type="PROSITE" id="PS51078"/>
    </source>
</evidence>
<dbReference type="SMART" id="SM00346">
    <property type="entry name" value="HTH_ICLR"/>
    <property type="match status" value="1"/>
</dbReference>
<dbReference type="InterPro" id="IPR014757">
    <property type="entry name" value="Tscrpt_reg_IclR_C"/>
</dbReference>
<gene>
    <name evidence="6" type="ORF">MMF98_16860</name>
</gene>
<dbReference type="SUPFAM" id="SSF46785">
    <property type="entry name" value="Winged helix' DNA-binding domain"/>
    <property type="match status" value="1"/>
</dbReference>
<feature type="domain" description="IclR-ED" evidence="5">
    <location>
        <begin position="71"/>
        <end position="254"/>
    </location>
</feature>
<sequence length="257" mass="27382">MANQPDTGSLKRGVLLLKSLATAGTRGLALTEVSQRAGTPHPSTHRVLGQLIAEGLAEYVEETRRYRLGPLVFELGLASAVLHDIRDLCQEPMAGLSFETEDTVYLVVRSGFEAVCMHRIEGSFPIRTLVLQVGSRRPLGVGAGGLAILSAIEPEERDRTIARIASTLKAYGKLSARALTEACVLAHDSGVAVVRDIVTLGVTGVGVPFRNPAGQPIGALSVAALSQRMTPRRVQRIAHNLKAAAAEVERKLRVGGR</sequence>
<dbReference type="Proteomes" id="UP001139447">
    <property type="component" value="Unassembled WGS sequence"/>
</dbReference>
<dbReference type="InterPro" id="IPR005471">
    <property type="entry name" value="Tscrpt_reg_IclR_N"/>
</dbReference>
<dbReference type="RefSeq" id="WP_243307857.1">
    <property type="nucleotide sequence ID" value="NZ_JALGBI010000002.1"/>
</dbReference>
<dbReference type="InterPro" id="IPR050707">
    <property type="entry name" value="HTH_MetabolicPath_Reg"/>
</dbReference>
<evidence type="ECO:0000256" key="2">
    <source>
        <dbReference type="ARBA" id="ARBA00023125"/>
    </source>
</evidence>
<evidence type="ECO:0000259" key="4">
    <source>
        <dbReference type="PROSITE" id="PS51077"/>
    </source>
</evidence>
<dbReference type="GO" id="GO:0003700">
    <property type="term" value="F:DNA-binding transcription factor activity"/>
    <property type="evidence" value="ECO:0007669"/>
    <property type="project" value="TreeGrafter"/>
</dbReference>
<dbReference type="Gene3D" id="1.10.10.10">
    <property type="entry name" value="Winged helix-like DNA-binding domain superfamily/Winged helix DNA-binding domain"/>
    <property type="match status" value="1"/>
</dbReference>
<evidence type="ECO:0000313" key="6">
    <source>
        <dbReference type="EMBL" id="MCJ0764889.1"/>
    </source>
</evidence>
<keyword evidence="7" id="KW-1185">Reference proteome</keyword>
<dbReference type="PANTHER" id="PTHR30136">
    <property type="entry name" value="HELIX-TURN-HELIX TRANSCRIPTIONAL REGULATOR, ICLR FAMILY"/>
    <property type="match status" value="1"/>
</dbReference>
<dbReference type="InterPro" id="IPR036388">
    <property type="entry name" value="WH-like_DNA-bd_sf"/>
</dbReference>
<dbReference type="PROSITE" id="PS51078">
    <property type="entry name" value="ICLR_ED"/>
    <property type="match status" value="1"/>
</dbReference>
<dbReference type="Gene3D" id="3.30.450.40">
    <property type="match status" value="1"/>
</dbReference>
<dbReference type="InterPro" id="IPR029016">
    <property type="entry name" value="GAF-like_dom_sf"/>
</dbReference>
<accession>A0A9X1VXG2</accession>
<feature type="domain" description="HTH iclR-type" evidence="4">
    <location>
        <begin position="7"/>
        <end position="70"/>
    </location>
</feature>
<dbReference type="InterPro" id="IPR036390">
    <property type="entry name" value="WH_DNA-bd_sf"/>
</dbReference>
<dbReference type="AlphaFoldDB" id="A0A9X1VXG2"/>
<dbReference type="Pfam" id="PF09339">
    <property type="entry name" value="HTH_IclR"/>
    <property type="match status" value="1"/>
</dbReference>
<dbReference type="SUPFAM" id="SSF55781">
    <property type="entry name" value="GAF domain-like"/>
    <property type="match status" value="1"/>
</dbReference>
<comment type="caution">
    <text evidence="6">The sequence shown here is derived from an EMBL/GenBank/DDBJ whole genome shotgun (WGS) entry which is preliminary data.</text>
</comment>
<name>A0A9X1VXG2_9BURK</name>